<dbReference type="SMART" id="SM01321">
    <property type="entry name" value="Y1_Tnp"/>
    <property type="match status" value="1"/>
</dbReference>
<dbReference type="GO" id="GO:0006313">
    <property type="term" value="P:DNA transposition"/>
    <property type="evidence" value="ECO:0007669"/>
    <property type="project" value="InterPro"/>
</dbReference>
<accession>A0A1H2GXW5</accession>
<dbReference type="AlphaFoldDB" id="A0A1H2GXW5"/>
<organism evidence="2 3">
    <name type="scientific">Nitrosomonas ureae</name>
    <dbReference type="NCBI Taxonomy" id="44577"/>
    <lineage>
        <taxon>Bacteria</taxon>
        <taxon>Pseudomonadati</taxon>
        <taxon>Pseudomonadota</taxon>
        <taxon>Betaproteobacteria</taxon>
        <taxon>Nitrosomonadales</taxon>
        <taxon>Nitrosomonadaceae</taxon>
        <taxon>Nitrosomonas</taxon>
    </lineage>
</organism>
<dbReference type="GO" id="GO:0003677">
    <property type="term" value="F:DNA binding"/>
    <property type="evidence" value="ECO:0007669"/>
    <property type="project" value="InterPro"/>
</dbReference>
<dbReference type="PANTHER" id="PTHR33360">
    <property type="entry name" value="TRANSPOSASE FOR INSERTION SEQUENCE ELEMENT IS200"/>
    <property type="match status" value="1"/>
</dbReference>
<keyword evidence="3" id="KW-1185">Reference proteome</keyword>
<sequence>MKEYQNLNHTRWNCKYHVVFIPKKRKKRIFGLLCKHLGEIFHELAAHEEADIVEGHIMSDHVHRCISIPPKYAVSNVMGYIKRKSAIAIAWRFRRACKGFHWRGSLGSEYFLDSGLDEGIIRSYIRNQEHENEHSAQMKLDI</sequence>
<evidence type="ECO:0000259" key="1">
    <source>
        <dbReference type="SMART" id="SM01321"/>
    </source>
</evidence>
<feature type="domain" description="Transposase IS200-like" evidence="1">
    <location>
        <begin position="11"/>
        <end position="128"/>
    </location>
</feature>
<dbReference type="GO" id="GO:0004803">
    <property type="term" value="F:transposase activity"/>
    <property type="evidence" value="ECO:0007669"/>
    <property type="project" value="InterPro"/>
</dbReference>
<evidence type="ECO:0000313" key="2">
    <source>
        <dbReference type="EMBL" id="SDU24158.1"/>
    </source>
</evidence>
<dbReference type="Proteomes" id="UP000182882">
    <property type="component" value="Unassembled WGS sequence"/>
</dbReference>
<dbReference type="EMBL" id="FNLN01000038">
    <property type="protein sequence ID" value="SDU24158.1"/>
    <property type="molecule type" value="Genomic_DNA"/>
</dbReference>
<dbReference type="Pfam" id="PF01797">
    <property type="entry name" value="Y1_Tnp"/>
    <property type="match status" value="1"/>
</dbReference>
<dbReference type="KEGG" id="nur:ATY38_14150"/>
<proteinExistence type="predicted"/>
<reference evidence="3" key="1">
    <citation type="submission" date="2016-10" db="EMBL/GenBank/DDBJ databases">
        <authorList>
            <person name="Varghese N."/>
            <person name="Submissions S."/>
        </authorList>
    </citation>
    <scope>NUCLEOTIDE SEQUENCE [LARGE SCALE GENOMIC DNA]</scope>
    <source>
        <strain evidence="3">Nm10</strain>
    </source>
</reference>
<evidence type="ECO:0000313" key="3">
    <source>
        <dbReference type="Proteomes" id="UP000182882"/>
    </source>
</evidence>
<dbReference type="Gene3D" id="3.30.70.1290">
    <property type="entry name" value="Transposase IS200-like"/>
    <property type="match status" value="1"/>
</dbReference>
<name>A0A1H2GXW5_9PROT</name>
<protein>
    <submittedName>
        <fullName evidence="2">Putative transposase</fullName>
    </submittedName>
</protein>
<dbReference type="InterPro" id="IPR002686">
    <property type="entry name" value="Transposase_17"/>
</dbReference>
<dbReference type="NCBIfam" id="NF033573">
    <property type="entry name" value="transpos_IS200"/>
    <property type="match status" value="1"/>
</dbReference>
<dbReference type="InterPro" id="IPR036515">
    <property type="entry name" value="Transposase_17_sf"/>
</dbReference>
<dbReference type="SUPFAM" id="SSF143422">
    <property type="entry name" value="Transposase IS200-like"/>
    <property type="match status" value="1"/>
</dbReference>
<dbReference type="PANTHER" id="PTHR33360:SF2">
    <property type="entry name" value="TRANSPOSASE FOR INSERTION SEQUENCE ELEMENT IS200"/>
    <property type="match status" value="1"/>
</dbReference>
<gene>
    <name evidence="2" type="ORF">SAMN05216406_13820</name>
</gene>
<dbReference type="RefSeq" id="WP_062559860.1">
    <property type="nucleotide sequence ID" value="NZ_CP013341.1"/>
</dbReference>